<keyword evidence="10" id="KW-1185">Reference proteome</keyword>
<dbReference type="SUPFAM" id="SSF56935">
    <property type="entry name" value="Porins"/>
    <property type="match status" value="1"/>
</dbReference>
<keyword evidence="3" id="KW-1134">Transmembrane beta strand</keyword>
<accession>A0A370DEA8</accession>
<dbReference type="InterPro" id="IPR005017">
    <property type="entry name" value="OMPP1/FadL/TodX"/>
</dbReference>
<evidence type="ECO:0000256" key="8">
    <source>
        <dbReference type="SAM" id="SignalP"/>
    </source>
</evidence>
<evidence type="ECO:0000313" key="9">
    <source>
        <dbReference type="EMBL" id="RDH83242.1"/>
    </source>
</evidence>
<organism evidence="9 10">
    <name type="scientific">endosymbiont of Escarpia spicata</name>
    <dbReference type="NCBI Taxonomy" id="2200908"/>
    <lineage>
        <taxon>Bacteria</taxon>
        <taxon>Pseudomonadati</taxon>
        <taxon>Pseudomonadota</taxon>
        <taxon>Gammaproteobacteria</taxon>
        <taxon>sulfur-oxidizing symbionts</taxon>
    </lineage>
</organism>
<evidence type="ECO:0000256" key="1">
    <source>
        <dbReference type="ARBA" id="ARBA00004571"/>
    </source>
</evidence>
<dbReference type="PANTHER" id="PTHR35093">
    <property type="entry name" value="OUTER MEMBRANE PROTEIN NMB0088-RELATED"/>
    <property type="match status" value="1"/>
</dbReference>
<comment type="subcellular location">
    <subcellularLocation>
        <location evidence="1">Cell outer membrane</location>
        <topology evidence="1">Multi-pass membrane protein</topology>
    </subcellularLocation>
</comment>
<dbReference type="AlphaFoldDB" id="A0A370DEA8"/>
<evidence type="ECO:0000256" key="6">
    <source>
        <dbReference type="ARBA" id="ARBA00023136"/>
    </source>
</evidence>
<dbReference type="Proteomes" id="UP000254771">
    <property type="component" value="Unassembled WGS sequence"/>
</dbReference>
<sequence>MKKYVLSLALLVSVSLSVPVEATNGYWTHGYGPKSKSMAGACVAMAFGAMCAASNPASLAVVGNRIEVGASLFAPKRGYTADDNLPPGMAPIEPGKVESENDLFLIPHFAANYMLDEVSSIGIAIGGNGGMNTEYDRAVFARFNPTGDPQFDASSPTGIDLKQMFIGISYSRLLNEQHSIGITPIISIQSFSATGLEPFKLMSESPDSVTGNGTDVSFGGGLRVGWLWQFDEQLKIGASYQTKLWMSDFDEYKGLFAEQGNFDIPANFDLGFSYIFLPDWTFSFDFQRILFSGVSAIGNSSVGPVPPLMGSDEGYGFGWDDMNVYKFGLQWLYSQDLTLRAGFSQASKPFENQQALFNILAPAVVQQHYTAGFGWRLEDESEINVSFMYAPEESVGGTNPMTGPQTGEIWMSQWEIEVGWATSF</sequence>
<evidence type="ECO:0000256" key="4">
    <source>
        <dbReference type="ARBA" id="ARBA00022692"/>
    </source>
</evidence>
<dbReference type="GO" id="GO:0009279">
    <property type="term" value="C:cell outer membrane"/>
    <property type="evidence" value="ECO:0007669"/>
    <property type="project" value="UniProtKB-SubCell"/>
</dbReference>
<dbReference type="EMBL" id="QFXE01000020">
    <property type="protein sequence ID" value="RDH83242.1"/>
    <property type="molecule type" value="Genomic_DNA"/>
</dbReference>
<evidence type="ECO:0000256" key="2">
    <source>
        <dbReference type="ARBA" id="ARBA00008163"/>
    </source>
</evidence>
<dbReference type="PANTHER" id="PTHR35093:SF8">
    <property type="entry name" value="OUTER MEMBRANE PROTEIN NMB0088-RELATED"/>
    <property type="match status" value="1"/>
</dbReference>
<dbReference type="GO" id="GO:0015483">
    <property type="term" value="F:long-chain fatty acid transporting porin activity"/>
    <property type="evidence" value="ECO:0007669"/>
    <property type="project" value="TreeGrafter"/>
</dbReference>
<evidence type="ECO:0000313" key="10">
    <source>
        <dbReference type="Proteomes" id="UP000254771"/>
    </source>
</evidence>
<protein>
    <submittedName>
        <fullName evidence="9">Transporter</fullName>
    </submittedName>
</protein>
<dbReference type="Gene3D" id="2.40.160.60">
    <property type="entry name" value="Outer membrane protein transport protein (OMPP1/FadL/TodX)"/>
    <property type="match status" value="1"/>
</dbReference>
<keyword evidence="5 8" id="KW-0732">Signal</keyword>
<feature type="signal peptide" evidence="8">
    <location>
        <begin position="1"/>
        <end position="22"/>
    </location>
</feature>
<keyword evidence="7" id="KW-0998">Cell outer membrane</keyword>
<proteinExistence type="inferred from homology"/>
<evidence type="ECO:0000256" key="3">
    <source>
        <dbReference type="ARBA" id="ARBA00022452"/>
    </source>
</evidence>
<comment type="similarity">
    <text evidence="2">Belongs to the OmpP1/FadL family.</text>
</comment>
<keyword evidence="6" id="KW-0472">Membrane</keyword>
<reference evidence="9 10" key="1">
    <citation type="journal article" date="2018" name="ISME J.">
        <title>Endosymbiont genomes yield clues of tubeworm success.</title>
        <authorList>
            <person name="Li Y."/>
            <person name="Liles M.R."/>
            <person name="Halanych K.M."/>
        </authorList>
    </citation>
    <scope>NUCLEOTIDE SEQUENCE [LARGE SCALE GENOMIC DNA]</scope>
    <source>
        <strain evidence="9">A1462</strain>
    </source>
</reference>
<evidence type="ECO:0000256" key="7">
    <source>
        <dbReference type="ARBA" id="ARBA00023237"/>
    </source>
</evidence>
<comment type="caution">
    <text evidence="9">The sequence shown here is derived from an EMBL/GenBank/DDBJ whole genome shotgun (WGS) entry which is preliminary data.</text>
</comment>
<dbReference type="Pfam" id="PF03349">
    <property type="entry name" value="Toluene_X"/>
    <property type="match status" value="1"/>
</dbReference>
<gene>
    <name evidence="9" type="ORF">DIZ78_14675</name>
</gene>
<feature type="chain" id="PRO_5016671555" evidence="8">
    <location>
        <begin position="23"/>
        <end position="424"/>
    </location>
</feature>
<evidence type="ECO:0000256" key="5">
    <source>
        <dbReference type="ARBA" id="ARBA00022729"/>
    </source>
</evidence>
<name>A0A370DEA8_9GAMM</name>
<keyword evidence="4" id="KW-0812">Transmembrane</keyword>